<dbReference type="AlphaFoldDB" id="A0A9W9H212"/>
<evidence type="ECO:0000313" key="2">
    <source>
        <dbReference type="Proteomes" id="UP001147746"/>
    </source>
</evidence>
<dbReference type="Proteomes" id="UP001147746">
    <property type="component" value="Unassembled WGS sequence"/>
</dbReference>
<comment type="caution">
    <text evidence="1">The sequence shown here is derived from an EMBL/GenBank/DDBJ whole genome shotgun (WGS) entry which is preliminary data.</text>
</comment>
<organism evidence="1 2">
    <name type="scientific">Penicillium atrosanguineum</name>
    <dbReference type="NCBI Taxonomy" id="1132637"/>
    <lineage>
        <taxon>Eukaryota</taxon>
        <taxon>Fungi</taxon>
        <taxon>Dikarya</taxon>
        <taxon>Ascomycota</taxon>
        <taxon>Pezizomycotina</taxon>
        <taxon>Eurotiomycetes</taxon>
        <taxon>Eurotiomycetidae</taxon>
        <taxon>Eurotiales</taxon>
        <taxon>Aspergillaceae</taxon>
        <taxon>Penicillium</taxon>
    </lineage>
</organism>
<proteinExistence type="predicted"/>
<reference evidence="1" key="2">
    <citation type="journal article" date="2023" name="IMA Fungus">
        <title>Comparative genomic study of the Penicillium genus elucidates a diverse pangenome and 15 lateral gene transfer events.</title>
        <authorList>
            <person name="Petersen C."/>
            <person name="Sorensen T."/>
            <person name="Nielsen M.R."/>
            <person name="Sondergaard T.E."/>
            <person name="Sorensen J.L."/>
            <person name="Fitzpatrick D.A."/>
            <person name="Frisvad J.C."/>
            <person name="Nielsen K.L."/>
        </authorList>
    </citation>
    <scope>NUCLEOTIDE SEQUENCE</scope>
    <source>
        <strain evidence="1">IBT 21472</strain>
    </source>
</reference>
<dbReference type="EMBL" id="JAPZBO010000009">
    <property type="protein sequence ID" value="KAJ5303617.1"/>
    <property type="molecule type" value="Genomic_DNA"/>
</dbReference>
<sequence>MTTLLPSVFHAATDTLSLVRALSPITNLRYLRGSYNGRPPNHRHRQIVVNYALISPHTAVEQSPLGCLESLSLVSIHPAAVFYLQPSLGFGASPMSRNHWSQI</sequence>
<accession>A0A9W9H212</accession>
<gene>
    <name evidence="1" type="ORF">N7476_010416</name>
</gene>
<reference evidence="1" key="1">
    <citation type="submission" date="2022-12" db="EMBL/GenBank/DDBJ databases">
        <authorList>
            <person name="Petersen C."/>
        </authorList>
    </citation>
    <scope>NUCLEOTIDE SEQUENCE</scope>
    <source>
        <strain evidence="1">IBT 21472</strain>
    </source>
</reference>
<name>A0A9W9H212_9EURO</name>
<dbReference type="OrthoDB" id="5327538at2759"/>
<keyword evidence="2" id="KW-1185">Reference proteome</keyword>
<protein>
    <submittedName>
        <fullName evidence="1">Uncharacterized protein</fullName>
    </submittedName>
</protein>
<evidence type="ECO:0000313" key="1">
    <source>
        <dbReference type="EMBL" id="KAJ5303617.1"/>
    </source>
</evidence>